<protein>
    <submittedName>
        <fullName evidence="1">Uncharacterized protein</fullName>
    </submittedName>
</protein>
<dbReference type="Proteomes" id="UP001200034">
    <property type="component" value="Unassembled WGS sequence"/>
</dbReference>
<evidence type="ECO:0000313" key="2">
    <source>
        <dbReference type="Proteomes" id="UP001200034"/>
    </source>
</evidence>
<gene>
    <name evidence="1" type="ORF">KR093_006228</name>
</gene>
<reference evidence="1" key="1">
    <citation type="journal article" date="2021" name="Mol. Ecol. Resour.">
        <title>Phylogenomic analyses of the genus Drosophila reveals genomic signals of climate adaptation.</title>
        <authorList>
            <person name="Li F."/>
            <person name="Rane R.V."/>
            <person name="Luria V."/>
            <person name="Xiong Z."/>
            <person name="Chen J."/>
            <person name="Li Z."/>
            <person name="Catullo R.A."/>
            <person name="Griffin P.C."/>
            <person name="Schiffer M."/>
            <person name="Pearce S."/>
            <person name="Lee S.F."/>
            <person name="McElroy K."/>
            <person name="Stocker A."/>
            <person name="Shirriffs J."/>
            <person name="Cockerell F."/>
            <person name="Coppin C."/>
            <person name="Sgro C.M."/>
            <person name="Karger A."/>
            <person name="Cain J.W."/>
            <person name="Weber J.A."/>
            <person name="Santpere G."/>
            <person name="Kirschner M.W."/>
            <person name="Hoffmann A.A."/>
            <person name="Oakeshott J.G."/>
            <person name="Zhang G."/>
        </authorList>
    </citation>
    <scope>NUCLEOTIDE SEQUENCE</scope>
    <source>
        <strain evidence="1">BGI-SZ-2011g</strain>
    </source>
</reference>
<name>A0AAD4JT20_9MUSC</name>
<dbReference type="EMBL" id="JAJJHW010003889">
    <property type="protein sequence ID" value="KAH8355118.1"/>
    <property type="molecule type" value="Genomic_DNA"/>
</dbReference>
<keyword evidence="2" id="KW-1185">Reference proteome</keyword>
<dbReference type="AlphaFoldDB" id="A0AAD4JT20"/>
<evidence type="ECO:0000313" key="1">
    <source>
        <dbReference type="EMBL" id="KAH8355118.1"/>
    </source>
</evidence>
<comment type="caution">
    <text evidence="1">The sequence shown here is derived from an EMBL/GenBank/DDBJ whole genome shotgun (WGS) entry which is preliminary data.</text>
</comment>
<proteinExistence type="predicted"/>
<accession>A0AAD4JT20</accession>
<sequence>MAEPSQEMSELISNQNRTFHLALPDVKRITDARKYISESKSFNGSVEKATEFIAAQEKQCQDVIQLLKEQVHTKLDALHQVKEDLLELQRQLAQPNVSESTKVLVKFTDETEMNECEVPDALARYSLKMSALYGEILGLDSDVDYVTYLASVARVNKEFIQEWYKREKLNKANSKIPMIRI</sequence>
<organism evidence="1 2">
    <name type="scientific">Drosophila rubida</name>
    <dbReference type="NCBI Taxonomy" id="30044"/>
    <lineage>
        <taxon>Eukaryota</taxon>
        <taxon>Metazoa</taxon>
        <taxon>Ecdysozoa</taxon>
        <taxon>Arthropoda</taxon>
        <taxon>Hexapoda</taxon>
        <taxon>Insecta</taxon>
        <taxon>Pterygota</taxon>
        <taxon>Neoptera</taxon>
        <taxon>Endopterygota</taxon>
        <taxon>Diptera</taxon>
        <taxon>Brachycera</taxon>
        <taxon>Muscomorpha</taxon>
        <taxon>Ephydroidea</taxon>
        <taxon>Drosophilidae</taxon>
        <taxon>Drosophila</taxon>
    </lineage>
</organism>